<name>K7YIJ2_9PROT</name>
<proteinExistence type="predicted"/>
<dbReference type="EMBL" id="CP003539">
    <property type="protein sequence ID" value="AFX99425.1"/>
    <property type="molecule type" value="Genomic_DNA"/>
</dbReference>
<reference evidence="1 2" key="1">
    <citation type="journal article" date="2012" name="Proc. Natl. Acad. Sci. U.S.A.">
        <title>Genome streamlining and chemical defense in a coral reef symbiosis.</title>
        <authorList>
            <person name="Kwan J.C."/>
            <person name="Donia M.S."/>
            <person name="Han A.W."/>
            <person name="Hirose E."/>
            <person name="Haygood M.G."/>
            <person name="Schmidt E.W."/>
        </authorList>
    </citation>
    <scope>NUCLEOTIDE SEQUENCE [LARGE SCALE GENOMIC DNA]</scope>
    <source>
        <strain evidence="1 2">L2</strain>
    </source>
</reference>
<dbReference type="HOGENOM" id="CLU_3150677_0_0_5"/>
<sequence>MKFVFSSKKLIFYSHYRLKKFCLIITTCRAQLPSLSKLFFCLVLLENF</sequence>
<evidence type="ECO:0000313" key="2">
    <source>
        <dbReference type="Proteomes" id="UP000010077"/>
    </source>
</evidence>
<dbReference type="Proteomes" id="UP000010077">
    <property type="component" value="Chromosome"/>
</dbReference>
<gene>
    <name evidence="1" type="ORF">A1OE_1251</name>
</gene>
<organism evidence="1 2">
    <name type="scientific">Candidatus Endolissoclinum faulkneri L2</name>
    <dbReference type="NCBI Taxonomy" id="1193729"/>
    <lineage>
        <taxon>Bacteria</taxon>
        <taxon>Pseudomonadati</taxon>
        <taxon>Pseudomonadota</taxon>
        <taxon>Alphaproteobacteria</taxon>
        <taxon>Rhodospirillales</taxon>
        <taxon>Rhodospirillaceae</taxon>
        <taxon>Candidatus Endolissoclinum</taxon>
    </lineage>
</organism>
<keyword evidence="2" id="KW-1185">Reference proteome</keyword>
<dbReference type="AlphaFoldDB" id="K7YIJ2"/>
<accession>K7YIJ2</accession>
<protein>
    <submittedName>
        <fullName evidence="1">Uncharacterized protein</fullName>
    </submittedName>
</protein>
<evidence type="ECO:0000313" key="1">
    <source>
        <dbReference type="EMBL" id="AFX99425.1"/>
    </source>
</evidence>
<dbReference type="KEGG" id="thal:A1OE_1251"/>
<dbReference type="STRING" id="1193729.A1OE_1251"/>